<keyword evidence="2" id="KW-1133">Transmembrane helix</keyword>
<proteinExistence type="predicted"/>
<keyword evidence="5" id="KW-1185">Reference proteome</keyword>
<dbReference type="SUPFAM" id="SSF52821">
    <property type="entry name" value="Rhodanese/Cell cycle control phosphatase"/>
    <property type="match status" value="1"/>
</dbReference>
<dbReference type="InterPro" id="IPR001763">
    <property type="entry name" value="Rhodanese-like_dom"/>
</dbReference>
<dbReference type="Gene3D" id="3.40.250.10">
    <property type="entry name" value="Rhodanese-like domain"/>
    <property type="match status" value="1"/>
</dbReference>
<comment type="caution">
    <text evidence="4">The sequence shown here is derived from an EMBL/GenBank/DDBJ whole genome shotgun (WGS) entry which is preliminary data.</text>
</comment>
<feature type="compositionally biased region" description="Basic residues" evidence="1">
    <location>
        <begin position="140"/>
        <end position="154"/>
    </location>
</feature>
<dbReference type="CDD" id="cd00158">
    <property type="entry name" value="RHOD"/>
    <property type="match status" value="1"/>
</dbReference>
<dbReference type="PROSITE" id="PS50206">
    <property type="entry name" value="RHODANESE_3"/>
    <property type="match status" value="1"/>
</dbReference>
<evidence type="ECO:0000313" key="5">
    <source>
        <dbReference type="Proteomes" id="UP000194798"/>
    </source>
</evidence>
<organism evidence="4 5">
    <name type="scientific">Thioflexithrix psekupsensis</name>
    <dbReference type="NCBI Taxonomy" id="1570016"/>
    <lineage>
        <taxon>Bacteria</taxon>
        <taxon>Pseudomonadati</taxon>
        <taxon>Pseudomonadota</taxon>
        <taxon>Gammaproteobacteria</taxon>
        <taxon>Thiotrichales</taxon>
        <taxon>Thioflexithrix</taxon>
    </lineage>
</organism>
<feature type="transmembrane region" description="Helical" evidence="2">
    <location>
        <begin position="12"/>
        <end position="30"/>
    </location>
</feature>
<gene>
    <name evidence="4" type="ORF">TPSD3_03795</name>
</gene>
<dbReference type="SMART" id="SM00450">
    <property type="entry name" value="RHOD"/>
    <property type="match status" value="1"/>
</dbReference>
<dbReference type="InterPro" id="IPR036873">
    <property type="entry name" value="Rhodanese-like_dom_sf"/>
</dbReference>
<dbReference type="AlphaFoldDB" id="A0A251XB38"/>
<sequence>MEQYIEFIGNHPILFLALMIISGFLTWSLLGNSAKGAKPVNPNEATLLINHDDAVVLDVREEGEYGSGHIIDSLHIPLGQLASKISQLTAHQSRPIIAVCASGQRSAQACGILKQNGFEQLYNLRGGLMAWQNNGLPLTKGRKDKPNLNKKNRQKTKEDSETPSTDTQPS</sequence>
<reference evidence="4 5" key="1">
    <citation type="submission" date="2016-12" db="EMBL/GenBank/DDBJ databases">
        <title>Thioflexothrix psekupsii D3 genome sequencing and assembly.</title>
        <authorList>
            <person name="Fomenkov A."/>
            <person name="Vincze T."/>
            <person name="Grabovich M."/>
            <person name="Anton B.P."/>
            <person name="Dubinina G."/>
            <person name="Orlova M."/>
            <person name="Belousova E."/>
            <person name="Roberts R.J."/>
        </authorList>
    </citation>
    <scope>NUCLEOTIDE SEQUENCE [LARGE SCALE GENOMIC DNA]</scope>
    <source>
        <strain evidence="4">D3</strain>
    </source>
</reference>
<keyword evidence="2" id="KW-0812">Transmembrane</keyword>
<dbReference type="Pfam" id="PF00581">
    <property type="entry name" value="Rhodanese"/>
    <property type="match status" value="1"/>
</dbReference>
<dbReference type="Proteomes" id="UP000194798">
    <property type="component" value="Unassembled WGS sequence"/>
</dbReference>
<evidence type="ECO:0000259" key="3">
    <source>
        <dbReference type="PROSITE" id="PS50206"/>
    </source>
</evidence>
<dbReference type="OrthoDB" id="9808735at2"/>
<feature type="domain" description="Rhodanese" evidence="3">
    <location>
        <begin position="50"/>
        <end position="140"/>
    </location>
</feature>
<evidence type="ECO:0000256" key="2">
    <source>
        <dbReference type="SAM" id="Phobius"/>
    </source>
</evidence>
<protein>
    <recommendedName>
        <fullName evidence="3">Rhodanese domain-containing protein</fullName>
    </recommendedName>
</protein>
<dbReference type="EMBL" id="MSLT01000006">
    <property type="protein sequence ID" value="OUD15652.1"/>
    <property type="molecule type" value="Genomic_DNA"/>
</dbReference>
<evidence type="ECO:0000256" key="1">
    <source>
        <dbReference type="SAM" id="MobiDB-lite"/>
    </source>
</evidence>
<dbReference type="PANTHER" id="PTHR43031">
    <property type="entry name" value="FAD-DEPENDENT OXIDOREDUCTASE"/>
    <property type="match status" value="1"/>
</dbReference>
<accession>A0A251XB38</accession>
<dbReference type="RefSeq" id="WP_086487251.1">
    <property type="nucleotide sequence ID" value="NZ_MSLT01000006.1"/>
</dbReference>
<feature type="region of interest" description="Disordered" evidence="1">
    <location>
        <begin position="135"/>
        <end position="170"/>
    </location>
</feature>
<name>A0A251XB38_9GAMM</name>
<dbReference type="PANTHER" id="PTHR43031:SF18">
    <property type="entry name" value="RHODANESE-RELATED SULFURTRANSFERASES"/>
    <property type="match status" value="1"/>
</dbReference>
<dbReference type="InterPro" id="IPR050229">
    <property type="entry name" value="GlpE_sulfurtransferase"/>
</dbReference>
<keyword evidence="2" id="KW-0472">Membrane</keyword>
<evidence type="ECO:0000313" key="4">
    <source>
        <dbReference type="EMBL" id="OUD15652.1"/>
    </source>
</evidence>